<evidence type="ECO:0000313" key="3">
    <source>
        <dbReference type="EMBL" id="KAF0931525.1"/>
    </source>
</evidence>
<evidence type="ECO:0008006" key="5">
    <source>
        <dbReference type="Google" id="ProtNLM"/>
    </source>
</evidence>
<reference evidence="3 4" key="1">
    <citation type="submission" date="2019-11" db="EMBL/GenBank/DDBJ databases">
        <title>Whole genome sequence of Oryza granulata.</title>
        <authorList>
            <person name="Li W."/>
        </authorList>
    </citation>
    <scope>NUCLEOTIDE SEQUENCE [LARGE SCALE GENOMIC DNA]</scope>
    <source>
        <strain evidence="4">cv. Menghai</strain>
        <tissue evidence="3">Leaf</tissue>
    </source>
</reference>
<evidence type="ECO:0000256" key="2">
    <source>
        <dbReference type="SAM" id="Phobius"/>
    </source>
</evidence>
<organism evidence="3 4">
    <name type="scientific">Oryza meyeriana var. granulata</name>
    <dbReference type="NCBI Taxonomy" id="110450"/>
    <lineage>
        <taxon>Eukaryota</taxon>
        <taxon>Viridiplantae</taxon>
        <taxon>Streptophyta</taxon>
        <taxon>Embryophyta</taxon>
        <taxon>Tracheophyta</taxon>
        <taxon>Spermatophyta</taxon>
        <taxon>Magnoliopsida</taxon>
        <taxon>Liliopsida</taxon>
        <taxon>Poales</taxon>
        <taxon>Poaceae</taxon>
        <taxon>BOP clade</taxon>
        <taxon>Oryzoideae</taxon>
        <taxon>Oryzeae</taxon>
        <taxon>Oryzinae</taxon>
        <taxon>Oryza</taxon>
        <taxon>Oryza meyeriana</taxon>
    </lineage>
</organism>
<sequence>MGKKNRNDRGRDPVPSVRATPHTTTTQPIPSSVCPANPTARTSALAAAVAAFFGIPAADVKKGAAAANTTRGNVDGGEGVVGTVVQRWQRQDLLEKSGSVLCVTAWAFSLLGFVVMGTNDHGDWMQFEHYEEYR</sequence>
<gene>
    <name evidence="3" type="ORF">E2562_005505</name>
</gene>
<keyword evidence="2" id="KW-0472">Membrane</keyword>
<dbReference type="OrthoDB" id="1924823at2759"/>
<keyword evidence="2" id="KW-1133">Transmembrane helix</keyword>
<accession>A0A6G1F3X4</accession>
<name>A0A6G1F3X4_9ORYZ</name>
<feature type="region of interest" description="Disordered" evidence="1">
    <location>
        <begin position="1"/>
        <end position="35"/>
    </location>
</feature>
<evidence type="ECO:0000313" key="4">
    <source>
        <dbReference type="Proteomes" id="UP000479710"/>
    </source>
</evidence>
<dbReference type="AlphaFoldDB" id="A0A6G1F3X4"/>
<feature type="transmembrane region" description="Helical" evidence="2">
    <location>
        <begin position="97"/>
        <end position="116"/>
    </location>
</feature>
<protein>
    <recommendedName>
        <fullName evidence="5">CASP-like protein</fullName>
    </recommendedName>
</protein>
<feature type="compositionally biased region" description="Basic and acidic residues" evidence="1">
    <location>
        <begin position="1"/>
        <end position="12"/>
    </location>
</feature>
<keyword evidence="4" id="KW-1185">Reference proteome</keyword>
<comment type="caution">
    <text evidence="3">The sequence shown here is derived from an EMBL/GenBank/DDBJ whole genome shotgun (WGS) entry which is preliminary data.</text>
</comment>
<dbReference type="Proteomes" id="UP000479710">
    <property type="component" value="Unassembled WGS sequence"/>
</dbReference>
<keyword evidence="2" id="KW-0812">Transmembrane</keyword>
<feature type="compositionally biased region" description="Polar residues" evidence="1">
    <location>
        <begin position="21"/>
        <end position="30"/>
    </location>
</feature>
<evidence type="ECO:0000256" key="1">
    <source>
        <dbReference type="SAM" id="MobiDB-lite"/>
    </source>
</evidence>
<proteinExistence type="predicted"/>
<dbReference type="EMBL" id="SPHZ02000001">
    <property type="protein sequence ID" value="KAF0931525.1"/>
    <property type="molecule type" value="Genomic_DNA"/>
</dbReference>